<evidence type="ECO:0000259" key="5">
    <source>
        <dbReference type="PROSITE" id="PS50931"/>
    </source>
</evidence>
<dbReference type="Gene3D" id="1.10.10.10">
    <property type="entry name" value="Winged helix-like DNA-binding domain superfamily/Winged helix DNA-binding domain"/>
    <property type="match status" value="1"/>
</dbReference>
<organism evidence="6 7">
    <name type="scientific">Lacticaseibacillus baoqingensis</name>
    <dbReference type="NCBI Taxonomy" id="2486013"/>
    <lineage>
        <taxon>Bacteria</taxon>
        <taxon>Bacillati</taxon>
        <taxon>Bacillota</taxon>
        <taxon>Bacilli</taxon>
        <taxon>Lactobacillales</taxon>
        <taxon>Lactobacillaceae</taxon>
        <taxon>Lacticaseibacillus</taxon>
    </lineage>
</organism>
<dbReference type="PROSITE" id="PS50931">
    <property type="entry name" value="HTH_LYSR"/>
    <property type="match status" value="1"/>
</dbReference>
<dbReference type="CDD" id="cd05466">
    <property type="entry name" value="PBP2_LTTR_substrate"/>
    <property type="match status" value="1"/>
</dbReference>
<evidence type="ECO:0000256" key="3">
    <source>
        <dbReference type="ARBA" id="ARBA00023125"/>
    </source>
</evidence>
<gene>
    <name evidence="6" type="ORF">ACFQ5J_09835</name>
</gene>
<keyword evidence="3" id="KW-0238">DNA-binding</keyword>
<dbReference type="InterPro" id="IPR000847">
    <property type="entry name" value="LysR_HTH_N"/>
</dbReference>
<proteinExistence type="inferred from homology"/>
<dbReference type="RefSeq" id="WP_125754201.1">
    <property type="nucleotide sequence ID" value="NZ_JBHTON010000032.1"/>
</dbReference>
<feature type="domain" description="HTH lysR-type" evidence="5">
    <location>
        <begin position="1"/>
        <end position="58"/>
    </location>
</feature>
<comment type="caution">
    <text evidence="6">The sequence shown here is derived from an EMBL/GenBank/DDBJ whole genome shotgun (WGS) entry which is preliminary data.</text>
</comment>
<keyword evidence="4" id="KW-0804">Transcription</keyword>
<dbReference type="Gene3D" id="3.40.190.290">
    <property type="match status" value="1"/>
</dbReference>
<name>A0ABW4E6N1_9LACO</name>
<evidence type="ECO:0000256" key="4">
    <source>
        <dbReference type="ARBA" id="ARBA00023163"/>
    </source>
</evidence>
<reference evidence="7" key="1">
    <citation type="journal article" date="2019" name="Int. J. Syst. Evol. Microbiol.">
        <title>The Global Catalogue of Microorganisms (GCM) 10K type strain sequencing project: providing services to taxonomists for standard genome sequencing and annotation.</title>
        <authorList>
            <consortium name="The Broad Institute Genomics Platform"/>
            <consortium name="The Broad Institute Genome Sequencing Center for Infectious Disease"/>
            <person name="Wu L."/>
            <person name="Ma J."/>
        </authorList>
    </citation>
    <scope>NUCLEOTIDE SEQUENCE [LARGE SCALE GENOMIC DNA]</scope>
    <source>
        <strain evidence="7">CCM 8903</strain>
    </source>
</reference>
<dbReference type="Proteomes" id="UP001597252">
    <property type="component" value="Unassembled WGS sequence"/>
</dbReference>
<dbReference type="SUPFAM" id="SSF53850">
    <property type="entry name" value="Periplasmic binding protein-like II"/>
    <property type="match status" value="1"/>
</dbReference>
<dbReference type="InterPro" id="IPR005119">
    <property type="entry name" value="LysR_subst-bd"/>
</dbReference>
<keyword evidence="2" id="KW-0805">Transcription regulation</keyword>
<accession>A0ABW4E6N1</accession>
<comment type="similarity">
    <text evidence="1">Belongs to the LysR transcriptional regulatory family.</text>
</comment>
<dbReference type="PANTHER" id="PTHR30126">
    <property type="entry name" value="HTH-TYPE TRANSCRIPTIONAL REGULATOR"/>
    <property type="match status" value="1"/>
</dbReference>
<protein>
    <submittedName>
        <fullName evidence="6">LysR family transcriptional regulator</fullName>
    </submittedName>
</protein>
<evidence type="ECO:0000313" key="7">
    <source>
        <dbReference type="Proteomes" id="UP001597252"/>
    </source>
</evidence>
<evidence type="ECO:0000256" key="1">
    <source>
        <dbReference type="ARBA" id="ARBA00009437"/>
    </source>
</evidence>
<dbReference type="SUPFAM" id="SSF46785">
    <property type="entry name" value="Winged helix' DNA-binding domain"/>
    <property type="match status" value="1"/>
</dbReference>
<dbReference type="InterPro" id="IPR036388">
    <property type="entry name" value="WH-like_DNA-bd_sf"/>
</dbReference>
<dbReference type="InterPro" id="IPR036390">
    <property type="entry name" value="WH_DNA-bd_sf"/>
</dbReference>
<evidence type="ECO:0000256" key="2">
    <source>
        <dbReference type="ARBA" id="ARBA00023015"/>
    </source>
</evidence>
<keyword evidence="7" id="KW-1185">Reference proteome</keyword>
<dbReference type="Pfam" id="PF03466">
    <property type="entry name" value="LysR_substrate"/>
    <property type="match status" value="1"/>
</dbReference>
<evidence type="ECO:0000313" key="6">
    <source>
        <dbReference type="EMBL" id="MFD1485527.1"/>
    </source>
</evidence>
<sequence>MDERDIEMLLALAKAKSISYAAELLFINQSSLSKRLHALEGQLDQQLVIRSNTGILFTPAGLAALTAARQIQRITQNLHAALGDPSTPLHGNLVIGCSLDFAQFALAPILSRFHAAYPNIALTINTGYSRNIYQRVLADECDLGIVRGDFYGSLAKSCIATDTVYLINQQPLMLADLAHLPFISRRSDVSFQNAMQQWLSEHHLNPAKQTIMSVDNLASSVEFVAAGLGWALAPGLALRHFTGFRQPLTLAGKPFTRNTYLVQKAPSQDLPQARAFTAICQDTV</sequence>
<dbReference type="PANTHER" id="PTHR30126:SF78">
    <property type="entry name" value="HTH LYSR-TYPE DOMAIN-CONTAINING PROTEIN"/>
    <property type="match status" value="1"/>
</dbReference>
<dbReference type="EMBL" id="JBHTON010000032">
    <property type="protein sequence ID" value="MFD1485527.1"/>
    <property type="molecule type" value="Genomic_DNA"/>
</dbReference>
<dbReference type="Pfam" id="PF00126">
    <property type="entry name" value="HTH_1"/>
    <property type="match status" value="1"/>
</dbReference>